<evidence type="ECO:0000313" key="2">
    <source>
        <dbReference type="Proteomes" id="UP001242480"/>
    </source>
</evidence>
<gene>
    <name evidence="1" type="ORF">QO011_005935</name>
</gene>
<sequence length="301" mass="33129">MVQGSDTASLGRGAARVRPDFEARMNYLGEQADKPLFHTSDPSQSRIVIESHPVVMRDARALAAPSLDREGFVLIRQPLPPFDYRDTAQRDGPYLVLLQDVIREALGAAKVITDTSILRLPGPDAFQVPVTRVHCDYTAGSARRLLSESWDQTLGREAGLADTAGLMAESVDAAPGERRYGRVLAVNCWRTISEPPHDYPLAVCARPSLAPQDVRVADFIEEVEGGEPYRAELSLCRYNPRHAWYSYADMRPDEVLLFLGFDFSDPGQCGAMHSAFPDPACPPDAPGRASVEVRTFVLFDA</sequence>
<proteinExistence type="predicted"/>
<dbReference type="RefSeq" id="WP_307280422.1">
    <property type="nucleotide sequence ID" value="NZ_JAUSVX010000014.1"/>
</dbReference>
<dbReference type="EMBL" id="JAUSVX010000014">
    <property type="protein sequence ID" value="MDQ0472902.1"/>
    <property type="molecule type" value="Genomic_DNA"/>
</dbReference>
<dbReference type="Proteomes" id="UP001242480">
    <property type="component" value="Unassembled WGS sequence"/>
</dbReference>
<protein>
    <recommendedName>
        <fullName evidence="3">Methyltransferase</fullName>
    </recommendedName>
</protein>
<dbReference type="InterPro" id="IPR044053">
    <property type="entry name" value="AsaB-like"/>
</dbReference>
<organism evidence="1 2">
    <name type="scientific">Labrys wisconsinensis</name>
    <dbReference type="NCBI Taxonomy" id="425677"/>
    <lineage>
        <taxon>Bacteria</taxon>
        <taxon>Pseudomonadati</taxon>
        <taxon>Pseudomonadota</taxon>
        <taxon>Alphaproteobacteria</taxon>
        <taxon>Hyphomicrobiales</taxon>
        <taxon>Xanthobacteraceae</taxon>
        <taxon>Labrys</taxon>
    </lineage>
</organism>
<accession>A0ABU0JF39</accession>
<evidence type="ECO:0000313" key="1">
    <source>
        <dbReference type="EMBL" id="MDQ0472902.1"/>
    </source>
</evidence>
<comment type="caution">
    <text evidence="1">The sequence shown here is derived from an EMBL/GenBank/DDBJ whole genome shotgun (WGS) entry which is preliminary data.</text>
</comment>
<reference evidence="1 2" key="1">
    <citation type="submission" date="2023-07" db="EMBL/GenBank/DDBJ databases">
        <title>Genomic Encyclopedia of Type Strains, Phase IV (KMG-IV): sequencing the most valuable type-strain genomes for metagenomic binning, comparative biology and taxonomic classification.</title>
        <authorList>
            <person name="Goeker M."/>
        </authorList>
    </citation>
    <scope>NUCLEOTIDE SEQUENCE [LARGE SCALE GENOMIC DNA]</scope>
    <source>
        <strain evidence="1 2">DSM 19619</strain>
    </source>
</reference>
<dbReference type="PANTHER" id="PTHR34598">
    <property type="entry name" value="BLL6449 PROTEIN"/>
    <property type="match status" value="1"/>
</dbReference>
<dbReference type="PANTHER" id="PTHR34598:SF3">
    <property type="entry name" value="OXIDOREDUCTASE AN1597"/>
    <property type="match status" value="1"/>
</dbReference>
<name>A0ABU0JF39_9HYPH</name>
<evidence type="ECO:0008006" key="3">
    <source>
        <dbReference type="Google" id="ProtNLM"/>
    </source>
</evidence>
<dbReference type="NCBIfam" id="NF041278">
    <property type="entry name" value="CmcJ_NvfI_EfuI"/>
    <property type="match status" value="1"/>
</dbReference>
<keyword evidence="2" id="KW-1185">Reference proteome</keyword>